<evidence type="ECO:0000259" key="2">
    <source>
        <dbReference type="Pfam" id="PF10006"/>
    </source>
</evidence>
<keyword evidence="4" id="KW-1185">Reference proteome</keyword>
<dbReference type="Pfam" id="PF01814">
    <property type="entry name" value="Hemerythrin"/>
    <property type="match status" value="1"/>
</dbReference>
<organism evidence="3 4">
    <name type="scientific">Micromonospora solifontis</name>
    <dbReference type="NCBI Taxonomy" id="2487138"/>
    <lineage>
        <taxon>Bacteria</taxon>
        <taxon>Bacillati</taxon>
        <taxon>Actinomycetota</taxon>
        <taxon>Actinomycetes</taxon>
        <taxon>Micromonosporales</taxon>
        <taxon>Micromonosporaceae</taxon>
        <taxon>Micromonospora</taxon>
    </lineage>
</organism>
<dbReference type="EMBL" id="RJLN01000097">
    <property type="protein sequence ID" value="RNL90598.1"/>
    <property type="molecule type" value="Genomic_DNA"/>
</dbReference>
<reference evidence="3 4" key="1">
    <citation type="submission" date="2018-11" db="EMBL/GenBank/DDBJ databases">
        <title>Micromonospora sp. PPF5-17, a new actinomycetes isolated from a hot spring soil.</title>
        <authorList>
            <person name="Thawai C."/>
        </authorList>
    </citation>
    <scope>NUCLEOTIDE SEQUENCE [LARGE SCALE GENOMIC DNA]</scope>
    <source>
        <strain evidence="3 4">PPF5-17</strain>
    </source>
</reference>
<accession>A0ABX9WAX6</accession>
<dbReference type="Proteomes" id="UP000280698">
    <property type="component" value="Unassembled WGS sequence"/>
</dbReference>
<feature type="domain" description="DUF2249" evidence="2">
    <location>
        <begin position="193"/>
        <end position="260"/>
    </location>
</feature>
<dbReference type="InterPro" id="IPR012312">
    <property type="entry name" value="Hemerythrin-like"/>
</dbReference>
<name>A0ABX9WAX6_9ACTN</name>
<dbReference type="Pfam" id="PF10006">
    <property type="entry name" value="DUF2249"/>
    <property type="match status" value="1"/>
</dbReference>
<protein>
    <submittedName>
        <fullName evidence="3">DUF2249 domain-containing protein</fullName>
    </submittedName>
</protein>
<evidence type="ECO:0000313" key="4">
    <source>
        <dbReference type="Proteomes" id="UP000280698"/>
    </source>
</evidence>
<dbReference type="Gene3D" id="1.20.120.520">
    <property type="entry name" value="nmb1532 protein domain like"/>
    <property type="match status" value="1"/>
</dbReference>
<feature type="domain" description="Hemerythrin-like" evidence="1">
    <location>
        <begin position="15"/>
        <end position="138"/>
    </location>
</feature>
<proteinExistence type="predicted"/>
<dbReference type="InterPro" id="IPR018720">
    <property type="entry name" value="DUF2249"/>
</dbReference>
<evidence type="ECO:0000259" key="1">
    <source>
        <dbReference type="Pfam" id="PF01814"/>
    </source>
</evidence>
<evidence type="ECO:0000313" key="3">
    <source>
        <dbReference type="EMBL" id="RNL90598.1"/>
    </source>
</evidence>
<sequence length="266" mass="27822">MSHSRSTADRAAARAVVGHHAQLAAALDEHVHNLLTAAGQDDTGRADQVRDDLVSWLRDELLPHAHAEETALYPVAAQRPEATLLIRGMQAEHRAITDLVVALEAAEEPVRAAAAAQALAAVLAVHLIKENELVVPLLVDAADVSLATLLDGMHDLLGSADSSGGGCGGTCGCGGDRGAADAPAPTLTIDPRLDVRTLPHDRRHATVLAALDALPDGGALVLVAPHAPRPLLAEIESRYRGGMAAEWLQDGPDTWQIRLSRQPVAA</sequence>
<gene>
    <name evidence="3" type="ORF">EFE23_23915</name>
</gene>
<comment type="caution">
    <text evidence="3">The sequence shown here is derived from an EMBL/GenBank/DDBJ whole genome shotgun (WGS) entry which is preliminary data.</text>
</comment>
<dbReference type="RefSeq" id="WP_123243175.1">
    <property type="nucleotide sequence ID" value="NZ_JAAHBY010000097.1"/>
</dbReference>